<dbReference type="SUPFAM" id="SSF52949">
    <property type="entry name" value="Macro domain-like"/>
    <property type="match status" value="1"/>
</dbReference>
<feature type="domain" description="Macro" evidence="1">
    <location>
        <begin position="1"/>
        <end position="171"/>
    </location>
</feature>
<proteinExistence type="predicted"/>
<protein>
    <recommendedName>
        <fullName evidence="1">Macro domain-containing protein</fullName>
    </recommendedName>
</protein>
<dbReference type="VEuPathDB" id="FungiDB:AeMF1_015420"/>
<comment type="caution">
    <text evidence="2">The sequence shown here is derived from an EMBL/GenBank/DDBJ whole genome shotgun (WGS) entry which is preliminary data.</text>
</comment>
<sequence>MGDITRWSGDAIVNAANEGMLGGGGVDGAIHRAAGSRLRQACAQLAPVPGTAIRCPTGEARLTEGFRLPAKYVIHTVGPIFASHAVSEPLLRSAYANSLQIALDRKFKSVAFPAISCGVFGYPLDSAALVAVSTCRDVAVANSSASLRTIEFVMFGCDVFDAWVSAASDKLQLEPATDAKRSCDLL</sequence>
<dbReference type="InterPro" id="IPR002589">
    <property type="entry name" value="Macro_dom"/>
</dbReference>
<organism evidence="2 3">
    <name type="scientific">Aphanomyces euteiches</name>
    <dbReference type="NCBI Taxonomy" id="100861"/>
    <lineage>
        <taxon>Eukaryota</taxon>
        <taxon>Sar</taxon>
        <taxon>Stramenopiles</taxon>
        <taxon>Oomycota</taxon>
        <taxon>Saprolegniomycetes</taxon>
        <taxon>Saprolegniales</taxon>
        <taxon>Verrucalvaceae</taxon>
        <taxon>Aphanomyces</taxon>
    </lineage>
</organism>
<dbReference type="Pfam" id="PF01661">
    <property type="entry name" value="Macro"/>
    <property type="match status" value="1"/>
</dbReference>
<dbReference type="EMBL" id="VJMJ01000361">
    <property type="protein sequence ID" value="KAF0721874.1"/>
    <property type="molecule type" value="Genomic_DNA"/>
</dbReference>
<dbReference type="SMART" id="SM00506">
    <property type="entry name" value="A1pp"/>
    <property type="match status" value="1"/>
</dbReference>
<dbReference type="Proteomes" id="UP000481153">
    <property type="component" value="Unassembled WGS sequence"/>
</dbReference>
<accession>A0A6G0W4C9</accession>
<dbReference type="PANTHER" id="PTHR11106:SF27">
    <property type="entry name" value="MACRO DOMAIN-CONTAINING PROTEIN"/>
    <property type="match status" value="1"/>
</dbReference>
<dbReference type="PANTHER" id="PTHR11106">
    <property type="entry name" value="GANGLIOSIDE INDUCED DIFFERENTIATION ASSOCIATED PROTEIN 2-RELATED"/>
    <property type="match status" value="1"/>
</dbReference>
<reference evidence="2 3" key="1">
    <citation type="submission" date="2019-07" db="EMBL/GenBank/DDBJ databases">
        <title>Genomics analysis of Aphanomyces spp. identifies a new class of oomycete effector associated with host adaptation.</title>
        <authorList>
            <person name="Gaulin E."/>
        </authorList>
    </citation>
    <scope>NUCLEOTIDE SEQUENCE [LARGE SCALE GENOMIC DNA]</scope>
    <source>
        <strain evidence="2 3">ATCC 201684</strain>
    </source>
</reference>
<evidence type="ECO:0000313" key="3">
    <source>
        <dbReference type="Proteomes" id="UP000481153"/>
    </source>
</evidence>
<keyword evidence="3" id="KW-1185">Reference proteome</keyword>
<dbReference type="InterPro" id="IPR043472">
    <property type="entry name" value="Macro_dom-like"/>
</dbReference>
<evidence type="ECO:0000313" key="2">
    <source>
        <dbReference type="EMBL" id="KAF0721874.1"/>
    </source>
</evidence>
<gene>
    <name evidence="2" type="ORF">Ae201684_018861</name>
</gene>
<dbReference type="AlphaFoldDB" id="A0A6G0W4C9"/>
<evidence type="ECO:0000259" key="1">
    <source>
        <dbReference type="PROSITE" id="PS51154"/>
    </source>
</evidence>
<dbReference type="PROSITE" id="PS51154">
    <property type="entry name" value="MACRO"/>
    <property type="match status" value="1"/>
</dbReference>
<dbReference type="Gene3D" id="3.40.220.10">
    <property type="entry name" value="Leucine Aminopeptidase, subunit E, domain 1"/>
    <property type="match status" value="1"/>
</dbReference>
<name>A0A6G0W4C9_9STRA</name>